<organism evidence="1 2">
    <name type="scientific">Violaceomyces palustris</name>
    <dbReference type="NCBI Taxonomy" id="1673888"/>
    <lineage>
        <taxon>Eukaryota</taxon>
        <taxon>Fungi</taxon>
        <taxon>Dikarya</taxon>
        <taxon>Basidiomycota</taxon>
        <taxon>Ustilaginomycotina</taxon>
        <taxon>Ustilaginomycetes</taxon>
        <taxon>Violaceomycetales</taxon>
        <taxon>Violaceomycetaceae</taxon>
        <taxon>Violaceomyces</taxon>
    </lineage>
</organism>
<sequence>MLDRFESELSDYLSDPTTSSKDQLLSTLTSLSSTLASDPDQRGYLSSDADRFEKLITQDLKRLWDSHLQLESTFSNEQRSSEVGSEAQVKRSSSIALVVALVRLLRNSMAQCIQAQRLVYRNKATLEPILIHTTSFHSLSDPALIPLSRSLAQLLSNLITSNPELQKAFWNEHVVIQGSPERRFPLRLLSSTDHSTQVATQVLLVNLLKSQDEQASHERCQSLVESDQGLSVLHTLLNLAEAAVLEEEEEEEEEEEMRLQFEVQEETRSSARILGQVEEVEMEGKDTFRSELSYKVSKKDPSETLGLIYSIFTLLFSQGLCGQLLERLGPRREEEEEEEEEVFETSDQEDQIISSSQLTFLRLFDSWIHFASIESSASSQQAEFRCGGRGGLDGLANFLVRLCRFAEEAMKRGMDGDQRKEDLPQDKRLIGVHQALILVLKCLITVGLIAGGWSGSQDDSPFPEMTKEEGQEEDPQLGPECRRMLTSLRQDAEVVESCVDHGLTSVQLESRSGGSETQALLHRTALYSPALSPFRARPGSKQESFTTYQDVPEGHAFSSTGKATNLSEASDPPSTSSSAYGFDHLKRDLIRFLGVLVYSPVPIKIDETFSDVIPRSSSGVVGKKEYEKYLTKSQVRKVQDRVRRSNGLFDVMNMTVLDERNPYMREHAIFTLKYLLAGNKESQDLVSQLRPVEPQ</sequence>
<gene>
    <name evidence="1" type="ORF">IE53DRAFT_371867</name>
</gene>
<keyword evidence="2" id="KW-1185">Reference proteome</keyword>
<evidence type="ECO:0000313" key="1">
    <source>
        <dbReference type="EMBL" id="PWN46957.1"/>
    </source>
</evidence>
<accession>A0ACD0NMD7</accession>
<reference evidence="1 2" key="1">
    <citation type="journal article" date="2018" name="Mol. Biol. Evol.">
        <title>Broad Genomic Sampling Reveals a Smut Pathogenic Ancestry of the Fungal Clade Ustilaginomycotina.</title>
        <authorList>
            <person name="Kijpornyongpan T."/>
            <person name="Mondo S.J."/>
            <person name="Barry K."/>
            <person name="Sandor L."/>
            <person name="Lee J."/>
            <person name="Lipzen A."/>
            <person name="Pangilinan J."/>
            <person name="LaButti K."/>
            <person name="Hainaut M."/>
            <person name="Henrissat B."/>
            <person name="Grigoriev I.V."/>
            <person name="Spatafora J.W."/>
            <person name="Aime M.C."/>
        </authorList>
    </citation>
    <scope>NUCLEOTIDE SEQUENCE [LARGE SCALE GENOMIC DNA]</scope>
    <source>
        <strain evidence="1 2">SA 807</strain>
    </source>
</reference>
<evidence type="ECO:0000313" key="2">
    <source>
        <dbReference type="Proteomes" id="UP000245626"/>
    </source>
</evidence>
<name>A0ACD0NMD7_9BASI</name>
<protein>
    <submittedName>
        <fullName evidence="1">Uncharacterized protein</fullName>
    </submittedName>
</protein>
<dbReference type="EMBL" id="KZ820612">
    <property type="protein sequence ID" value="PWN46957.1"/>
    <property type="molecule type" value="Genomic_DNA"/>
</dbReference>
<dbReference type="Proteomes" id="UP000245626">
    <property type="component" value="Unassembled WGS sequence"/>
</dbReference>
<proteinExistence type="predicted"/>